<dbReference type="OrthoDB" id="533508at2759"/>
<dbReference type="STRING" id="10195.A0A3M7PLY3"/>
<dbReference type="PANTHER" id="PTHR10582:SF28">
    <property type="entry name" value="NANCHUNG, ISOFORM B"/>
    <property type="match status" value="1"/>
</dbReference>
<feature type="transmembrane region" description="Helical" evidence="6">
    <location>
        <begin position="165"/>
        <end position="187"/>
    </location>
</feature>
<evidence type="ECO:0000256" key="6">
    <source>
        <dbReference type="SAM" id="Phobius"/>
    </source>
</evidence>
<organism evidence="8 9">
    <name type="scientific">Brachionus plicatilis</name>
    <name type="common">Marine rotifer</name>
    <name type="synonym">Brachionus muelleri</name>
    <dbReference type="NCBI Taxonomy" id="10195"/>
    <lineage>
        <taxon>Eukaryota</taxon>
        <taxon>Metazoa</taxon>
        <taxon>Spiralia</taxon>
        <taxon>Gnathifera</taxon>
        <taxon>Rotifera</taxon>
        <taxon>Eurotatoria</taxon>
        <taxon>Monogononta</taxon>
        <taxon>Pseudotrocha</taxon>
        <taxon>Ploima</taxon>
        <taxon>Brachionidae</taxon>
        <taxon>Brachionus</taxon>
    </lineage>
</organism>
<feature type="domain" description="Ion transport" evidence="7">
    <location>
        <begin position="48"/>
        <end position="261"/>
    </location>
</feature>
<dbReference type="Pfam" id="PF00520">
    <property type="entry name" value="Ion_trans"/>
    <property type="match status" value="1"/>
</dbReference>
<evidence type="ECO:0000313" key="9">
    <source>
        <dbReference type="Proteomes" id="UP000276133"/>
    </source>
</evidence>
<dbReference type="EMBL" id="REGN01009908">
    <property type="protein sequence ID" value="RNA00113.1"/>
    <property type="molecule type" value="Genomic_DNA"/>
</dbReference>
<keyword evidence="3" id="KW-0677">Repeat</keyword>
<evidence type="ECO:0000259" key="7">
    <source>
        <dbReference type="Pfam" id="PF00520"/>
    </source>
</evidence>
<dbReference type="GO" id="GO:0098703">
    <property type="term" value="P:calcium ion import across plasma membrane"/>
    <property type="evidence" value="ECO:0007669"/>
    <property type="project" value="TreeGrafter"/>
</dbReference>
<sequence length="341" mass="40509">MLFYTIYFGLSIAILIMKRLYFDYLNTEANCTDITVNYTILSERCKCAYLEAKDPDRYIRMIIEIVLLIYSVLYLFKFCYELYIQKLYLFIQTLLFNPSKVIFIFSLISYLLIVPLRFTCNHIGEDYLIVISIIFKSAYILYLGRGFRVITTFVYIIHRVIKTNFFRFLIIFIVFVIGFSQTFYVIYEFGKSGFYDSPLEAVFDLITMSLRDLGSAYLSLLTSDYHVTGRIFFVLLSTIITILMFNLLVAMMTHTYNLTTELKREWLRQWAKQVLTIEQNASRKEKLKQQKKYANTLSNGEKAFIVRWKMTDAERETMKSYRSFFQTKIMENEECCTVKEI</sequence>
<evidence type="ECO:0000256" key="5">
    <source>
        <dbReference type="ARBA" id="ARBA00023136"/>
    </source>
</evidence>
<accession>A0A3M7PLY3</accession>
<reference evidence="8 9" key="1">
    <citation type="journal article" date="2018" name="Sci. Rep.">
        <title>Genomic signatures of local adaptation to the degree of environmental predictability in rotifers.</title>
        <authorList>
            <person name="Franch-Gras L."/>
            <person name="Hahn C."/>
            <person name="Garcia-Roger E.M."/>
            <person name="Carmona M.J."/>
            <person name="Serra M."/>
            <person name="Gomez A."/>
        </authorList>
    </citation>
    <scope>NUCLEOTIDE SEQUENCE [LARGE SCALE GENOMIC DNA]</scope>
    <source>
        <strain evidence="8">HYR1</strain>
    </source>
</reference>
<proteinExistence type="predicted"/>
<name>A0A3M7PLY3_BRAPC</name>
<dbReference type="Proteomes" id="UP000276133">
    <property type="component" value="Unassembled WGS sequence"/>
</dbReference>
<keyword evidence="9" id="KW-1185">Reference proteome</keyword>
<evidence type="ECO:0000256" key="1">
    <source>
        <dbReference type="ARBA" id="ARBA00004141"/>
    </source>
</evidence>
<evidence type="ECO:0000313" key="8">
    <source>
        <dbReference type="EMBL" id="RNA00113.1"/>
    </source>
</evidence>
<keyword evidence="4 6" id="KW-1133">Transmembrane helix</keyword>
<feature type="transmembrane region" description="Helical" evidence="6">
    <location>
        <begin position="58"/>
        <end position="76"/>
    </location>
</feature>
<comment type="caution">
    <text evidence="8">The sequence shown here is derived from an EMBL/GenBank/DDBJ whole genome shotgun (WGS) entry which is preliminary data.</text>
</comment>
<keyword evidence="2 6" id="KW-0812">Transmembrane</keyword>
<feature type="transmembrane region" description="Helical" evidence="6">
    <location>
        <begin position="127"/>
        <end position="144"/>
    </location>
</feature>
<dbReference type="AlphaFoldDB" id="A0A3M7PLY3"/>
<evidence type="ECO:0000256" key="2">
    <source>
        <dbReference type="ARBA" id="ARBA00022692"/>
    </source>
</evidence>
<dbReference type="GO" id="GO:0005262">
    <property type="term" value="F:calcium channel activity"/>
    <property type="evidence" value="ECO:0007669"/>
    <property type="project" value="TreeGrafter"/>
</dbReference>
<dbReference type="InterPro" id="IPR024862">
    <property type="entry name" value="TRPV"/>
</dbReference>
<protein>
    <submittedName>
        <fullName evidence="8">Transient receptor potential cation channel subfamily V member 5</fullName>
    </submittedName>
</protein>
<evidence type="ECO:0000256" key="4">
    <source>
        <dbReference type="ARBA" id="ARBA00022989"/>
    </source>
</evidence>
<keyword evidence="5 6" id="KW-0472">Membrane</keyword>
<dbReference type="PANTHER" id="PTHR10582">
    <property type="entry name" value="TRANSIENT RECEPTOR POTENTIAL ION CHANNEL PROTEIN"/>
    <property type="match status" value="1"/>
</dbReference>
<feature type="transmembrane region" description="Helical" evidence="6">
    <location>
        <begin position="231"/>
        <end position="253"/>
    </location>
</feature>
<dbReference type="GO" id="GO:0005886">
    <property type="term" value="C:plasma membrane"/>
    <property type="evidence" value="ECO:0007669"/>
    <property type="project" value="TreeGrafter"/>
</dbReference>
<feature type="transmembrane region" description="Helical" evidence="6">
    <location>
        <begin position="88"/>
        <end position="115"/>
    </location>
</feature>
<dbReference type="InterPro" id="IPR005821">
    <property type="entry name" value="Ion_trans_dom"/>
</dbReference>
<keyword evidence="8" id="KW-0675">Receptor</keyword>
<evidence type="ECO:0000256" key="3">
    <source>
        <dbReference type="ARBA" id="ARBA00022737"/>
    </source>
</evidence>
<gene>
    <name evidence="8" type="ORF">BpHYR1_023619</name>
</gene>
<comment type="subcellular location">
    <subcellularLocation>
        <location evidence="1">Membrane</location>
        <topology evidence="1">Multi-pass membrane protein</topology>
    </subcellularLocation>
</comment>